<feature type="transmembrane region" description="Helical" evidence="6">
    <location>
        <begin position="21"/>
        <end position="39"/>
    </location>
</feature>
<dbReference type="InterPro" id="IPR003689">
    <property type="entry name" value="ZIP"/>
</dbReference>
<dbReference type="GO" id="GO:0071578">
    <property type="term" value="P:zinc ion import across plasma membrane"/>
    <property type="evidence" value="ECO:0007669"/>
    <property type="project" value="TreeGrafter"/>
</dbReference>
<comment type="similarity">
    <text evidence="2">Belongs to the ZIP transporter (TC 2.A.5) family.</text>
</comment>
<accession>A0A915D892</accession>
<dbReference type="GO" id="GO:0140410">
    <property type="term" value="F:monoatomic cation:bicarbonate symporter activity"/>
    <property type="evidence" value="ECO:0007669"/>
    <property type="project" value="TreeGrafter"/>
</dbReference>
<reference evidence="8" key="1">
    <citation type="submission" date="2022-11" db="UniProtKB">
        <authorList>
            <consortium name="WormBaseParasite"/>
        </authorList>
    </citation>
    <scope>IDENTIFICATION</scope>
</reference>
<sequence length="337" mass="36916">MHNENADRQMRKFRVVCMRTVKFILLDGQLSNSAAFGLVVEHSPGNTNHEYLSKAFAAVVGIYLFFFSDKLIKIVLETRKRNKNEPTELPQLNPPLIKREKENGNVDGHSHSHFNCSSDALISSQMKSVQVKEGEKPLRIVSDDIQEASYNRQAHSICVHDHDMKYNEGDSVIATVAWMIIFGDGLHNLIDGISIGASFSESILSGISVSVAVLCEEFPHELGDVAILVSAGMTLRQALVYNLLSALSCYVGFVIGVVVGNVDESFAAYTFGFAGGMFLYISMSCMMPEMKNAMEEALSISLARGLEVLALQAIGVSVGLIVMACMAKYGSQIQFQT</sequence>
<dbReference type="GO" id="GO:0030003">
    <property type="term" value="P:intracellular monoatomic cation homeostasis"/>
    <property type="evidence" value="ECO:0007669"/>
    <property type="project" value="TreeGrafter"/>
</dbReference>
<keyword evidence="7" id="KW-1185">Reference proteome</keyword>
<feature type="transmembrane region" description="Helical" evidence="6">
    <location>
        <begin position="308"/>
        <end position="329"/>
    </location>
</feature>
<feature type="transmembrane region" description="Helical" evidence="6">
    <location>
        <begin position="239"/>
        <end position="260"/>
    </location>
</feature>
<organism evidence="7 8">
    <name type="scientific">Ditylenchus dipsaci</name>
    <dbReference type="NCBI Taxonomy" id="166011"/>
    <lineage>
        <taxon>Eukaryota</taxon>
        <taxon>Metazoa</taxon>
        <taxon>Ecdysozoa</taxon>
        <taxon>Nematoda</taxon>
        <taxon>Chromadorea</taxon>
        <taxon>Rhabditida</taxon>
        <taxon>Tylenchina</taxon>
        <taxon>Tylenchomorpha</taxon>
        <taxon>Sphaerularioidea</taxon>
        <taxon>Anguinidae</taxon>
        <taxon>Anguininae</taxon>
        <taxon>Ditylenchus</taxon>
    </lineage>
</organism>
<name>A0A915D892_9BILA</name>
<evidence type="ECO:0000256" key="1">
    <source>
        <dbReference type="ARBA" id="ARBA00004141"/>
    </source>
</evidence>
<evidence type="ECO:0000313" key="8">
    <source>
        <dbReference type="WBParaSite" id="jg17060"/>
    </source>
</evidence>
<evidence type="ECO:0000256" key="6">
    <source>
        <dbReference type="SAM" id="Phobius"/>
    </source>
</evidence>
<keyword evidence="5 6" id="KW-0472">Membrane</keyword>
<keyword evidence="3 6" id="KW-0812">Transmembrane</keyword>
<protein>
    <submittedName>
        <fullName evidence="8">Zinc transporter ZIP14</fullName>
    </submittedName>
</protein>
<evidence type="ECO:0000313" key="7">
    <source>
        <dbReference type="Proteomes" id="UP000887574"/>
    </source>
</evidence>
<dbReference type="PANTHER" id="PTHR12191:SF37">
    <property type="entry name" value="ZINC TRANSPORTER FOI"/>
    <property type="match status" value="1"/>
</dbReference>
<dbReference type="WBParaSite" id="jg17060">
    <property type="protein sequence ID" value="jg17060"/>
    <property type="gene ID" value="jg17060"/>
</dbReference>
<feature type="transmembrane region" description="Helical" evidence="6">
    <location>
        <begin position="266"/>
        <end position="287"/>
    </location>
</feature>
<evidence type="ECO:0000256" key="5">
    <source>
        <dbReference type="ARBA" id="ARBA00023136"/>
    </source>
</evidence>
<keyword evidence="4 6" id="KW-1133">Transmembrane helix</keyword>
<proteinExistence type="inferred from homology"/>
<dbReference type="AlphaFoldDB" id="A0A915D892"/>
<evidence type="ECO:0000256" key="2">
    <source>
        <dbReference type="ARBA" id="ARBA00006939"/>
    </source>
</evidence>
<feature type="transmembrane region" description="Helical" evidence="6">
    <location>
        <begin position="51"/>
        <end position="72"/>
    </location>
</feature>
<dbReference type="InterPro" id="IPR050799">
    <property type="entry name" value="ZIP_Transporter"/>
</dbReference>
<dbReference type="GO" id="GO:0005886">
    <property type="term" value="C:plasma membrane"/>
    <property type="evidence" value="ECO:0007669"/>
    <property type="project" value="TreeGrafter"/>
</dbReference>
<comment type="subcellular location">
    <subcellularLocation>
        <location evidence="1">Membrane</location>
        <topology evidence="1">Multi-pass membrane protein</topology>
    </subcellularLocation>
</comment>
<evidence type="ECO:0000256" key="3">
    <source>
        <dbReference type="ARBA" id="ARBA00022692"/>
    </source>
</evidence>
<dbReference type="Pfam" id="PF02535">
    <property type="entry name" value="Zip"/>
    <property type="match status" value="1"/>
</dbReference>
<dbReference type="Proteomes" id="UP000887574">
    <property type="component" value="Unplaced"/>
</dbReference>
<evidence type="ECO:0000256" key="4">
    <source>
        <dbReference type="ARBA" id="ARBA00022989"/>
    </source>
</evidence>
<dbReference type="PANTHER" id="PTHR12191">
    <property type="entry name" value="SOLUTE CARRIER FAMILY 39"/>
    <property type="match status" value="1"/>
</dbReference>
<dbReference type="GO" id="GO:0005385">
    <property type="term" value="F:zinc ion transmembrane transporter activity"/>
    <property type="evidence" value="ECO:0007669"/>
    <property type="project" value="TreeGrafter"/>
</dbReference>